<reference evidence="1" key="2">
    <citation type="submission" date="2025-09" db="UniProtKB">
        <authorList>
            <consortium name="Ensembl"/>
        </authorList>
    </citation>
    <scope>IDENTIFICATION</scope>
</reference>
<keyword evidence="2" id="KW-1185">Reference proteome</keyword>
<accession>A0A8C4IYK4</accession>
<proteinExistence type="predicted"/>
<evidence type="ECO:0000313" key="2">
    <source>
        <dbReference type="Proteomes" id="UP000694423"/>
    </source>
</evidence>
<organism evidence="1 2">
    <name type="scientific">Dromaius novaehollandiae</name>
    <name type="common">Emu</name>
    <dbReference type="NCBI Taxonomy" id="8790"/>
    <lineage>
        <taxon>Eukaryota</taxon>
        <taxon>Metazoa</taxon>
        <taxon>Chordata</taxon>
        <taxon>Craniata</taxon>
        <taxon>Vertebrata</taxon>
        <taxon>Euteleostomi</taxon>
        <taxon>Archelosauria</taxon>
        <taxon>Archosauria</taxon>
        <taxon>Dinosauria</taxon>
        <taxon>Saurischia</taxon>
        <taxon>Theropoda</taxon>
        <taxon>Coelurosauria</taxon>
        <taxon>Aves</taxon>
        <taxon>Palaeognathae</taxon>
        <taxon>Casuariiformes</taxon>
        <taxon>Dromaiidae</taxon>
        <taxon>Dromaius</taxon>
    </lineage>
</organism>
<dbReference type="Ensembl" id="ENSDNVT00000000719.1">
    <property type="protein sequence ID" value="ENSDNVP00000000583.1"/>
    <property type="gene ID" value="ENSDNVG00000000454.1"/>
</dbReference>
<reference evidence="1" key="1">
    <citation type="submission" date="2025-08" db="UniProtKB">
        <authorList>
            <consortium name="Ensembl"/>
        </authorList>
    </citation>
    <scope>IDENTIFICATION</scope>
</reference>
<dbReference type="AlphaFoldDB" id="A0A8C4IYK4"/>
<sequence>TPCLSGHQKQILGVDVQLVAVQLGQLGKGVLNVVQVLHGFPEGGEHFLAMGTDVGVANDGAGAGEVPEGGEEPLGPGVDDQVPDLPSQGLGTALGHVDLAPKATDELVACSCREVRRKSRLLLPWGLPAGQRLTGWVLLFLSYYLMVCYLQGSTKKSAGNVHCSKRALLPQRAC</sequence>
<protein>
    <submittedName>
        <fullName evidence="1">Uncharacterized protein</fullName>
    </submittedName>
</protein>
<dbReference type="Proteomes" id="UP000694423">
    <property type="component" value="Unplaced"/>
</dbReference>
<evidence type="ECO:0000313" key="1">
    <source>
        <dbReference type="Ensembl" id="ENSDNVP00000000583.1"/>
    </source>
</evidence>
<name>A0A8C4IYK4_DRONO</name>